<evidence type="ECO:0000313" key="3">
    <source>
        <dbReference type="EMBL" id="CAF4383659.1"/>
    </source>
</evidence>
<evidence type="ECO:0000313" key="4">
    <source>
        <dbReference type="EMBL" id="CAF4383725.1"/>
    </source>
</evidence>
<feature type="non-terminal residue" evidence="4">
    <location>
        <position position="1"/>
    </location>
</feature>
<dbReference type="SUPFAM" id="SSF49313">
    <property type="entry name" value="Cadherin-like"/>
    <property type="match status" value="1"/>
</dbReference>
<dbReference type="EMBL" id="CAJOBH010027846">
    <property type="protein sequence ID" value="CAF4260604.1"/>
    <property type="molecule type" value="Genomic_DNA"/>
</dbReference>
<protein>
    <recommendedName>
        <fullName evidence="6">Cadherin domain-containing protein</fullName>
    </recommendedName>
</protein>
<dbReference type="EMBL" id="CAJOBJ010053194">
    <property type="protein sequence ID" value="CAF4383659.1"/>
    <property type="molecule type" value="Genomic_DNA"/>
</dbReference>
<dbReference type="Gene3D" id="2.60.40.60">
    <property type="entry name" value="Cadherins"/>
    <property type="match status" value="1"/>
</dbReference>
<comment type="caution">
    <text evidence="4">The sequence shown here is derived from an EMBL/GenBank/DDBJ whole genome shotgun (WGS) entry which is preliminary data.</text>
</comment>
<gene>
    <name evidence="1" type="ORF">BYL167_LOCUS25845</name>
    <name evidence="2" type="ORF">BYL167_LOCUS25916</name>
    <name evidence="3" type="ORF">GIL414_LOCUS29408</name>
    <name evidence="4" type="ORF">GIL414_LOCUS29411</name>
</gene>
<dbReference type="EMBL" id="CAJOBH010027541">
    <property type="protein sequence ID" value="CAF4258892.1"/>
    <property type="molecule type" value="Genomic_DNA"/>
</dbReference>
<evidence type="ECO:0000313" key="2">
    <source>
        <dbReference type="EMBL" id="CAF4260604.1"/>
    </source>
</evidence>
<dbReference type="EMBL" id="CAJOBJ010053203">
    <property type="protein sequence ID" value="CAF4383725.1"/>
    <property type="molecule type" value="Genomic_DNA"/>
</dbReference>
<dbReference type="GO" id="GO:0016020">
    <property type="term" value="C:membrane"/>
    <property type="evidence" value="ECO:0007669"/>
    <property type="project" value="InterPro"/>
</dbReference>
<accession>A0A8S2VAT2</accession>
<proteinExistence type="predicted"/>
<dbReference type="CDD" id="cd11304">
    <property type="entry name" value="Cadherin_repeat"/>
    <property type="match status" value="1"/>
</dbReference>
<evidence type="ECO:0000313" key="1">
    <source>
        <dbReference type="EMBL" id="CAF4258892.1"/>
    </source>
</evidence>
<name>A0A8S2VAT2_9BILA</name>
<dbReference type="Proteomes" id="UP000681720">
    <property type="component" value="Unassembled WGS sequence"/>
</dbReference>
<sequence length="69" mass="7712">MDENDSPPLFNQSINCNIQINPSENKSMDNNQLLFQVHATDLDIGDNGLISYSILPPYNNSFVINTQGQ</sequence>
<evidence type="ECO:0000313" key="5">
    <source>
        <dbReference type="Proteomes" id="UP000681720"/>
    </source>
</evidence>
<organism evidence="4 5">
    <name type="scientific">Rotaria magnacalcarata</name>
    <dbReference type="NCBI Taxonomy" id="392030"/>
    <lineage>
        <taxon>Eukaryota</taxon>
        <taxon>Metazoa</taxon>
        <taxon>Spiralia</taxon>
        <taxon>Gnathifera</taxon>
        <taxon>Rotifera</taxon>
        <taxon>Eurotatoria</taxon>
        <taxon>Bdelloidea</taxon>
        <taxon>Philodinida</taxon>
        <taxon>Philodinidae</taxon>
        <taxon>Rotaria</taxon>
    </lineage>
</organism>
<dbReference type="InterPro" id="IPR015919">
    <property type="entry name" value="Cadherin-like_sf"/>
</dbReference>
<dbReference type="AlphaFoldDB" id="A0A8S2VAT2"/>
<reference evidence="4" key="1">
    <citation type="submission" date="2021-02" db="EMBL/GenBank/DDBJ databases">
        <authorList>
            <person name="Nowell W R."/>
        </authorList>
    </citation>
    <scope>NUCLEOTIDE SEQUENCE</scope>
</reference>
<evidence type="ECO:0008006" key="6">
    <source>
        <dbReference type="Google" id="ProtNLM"/>
    </source>
</evidence>
<dbReference type="Proteomes" id="UP000681967">
    <property type="component" value="Unassembled WGS sequence"/>
</dbReference>
<dbReference type="GO" id="GO:0005509">
    <property type="term" value="F:calcium ion binding"/>
    <property type="evidence" value="ECO:0007669"/>
    <property type="project" value="InterPro"/>
</dbReference>